<comment type="caution">
    <text evidence="5">The sequence shown here is derived from an EMBL/GenBank/DDBJ whole genome shotgun (WGS) entry which is preliminary data.</text>
</comment>
<keyword evidence="6" id="KW-1185">Reference proteome</keyword>
<dbReference type="RefSeq" id="WP_004624577.1">
    <property type="nucleotide sequence ID" value="NZ_AORV01000025.1"/>
</dbReference>
<dbReference type="GO" id="GO:0003700">
    <property type="term" value="F:DNA-binding transcription factor activity"/>
    <property type="evidence" value="ECO:0007669"/>
    <property type="project" value="InterPro"/>
</dbReference>
<proteinExistence type="predicted"/>
<evidence type="ECO:0000313" key="6">
    <source>
        <dbReference type="Proteomes" id="UP000014155"/>
    </source>
</evidence>
<dbReference type="STRING" id="1195236.CTER_1081"/>
<dbReference type="SUPFAM" id="SSF46785">
    <property type="entry name" value="Winged helix' DNA-binding domain"/>
    <property type="match status" value="1"/>
</dbReference>
<sequence length="254" mass="27778">MFEEERHNKILNMINSKKSVKVHELSEALYVSTATVRRDLAKMEKAGVIKRSHGGAVLVDSSSAESAISVRELENIKEKKKIAGLAISFISSNSVIFMDSSSTAGMVIPYLSQFKYLTVITNGLKNALLLSEKTDAKIYMPGGIVSTRSNSLLGSDTLDYLSNLNAGLAIFSCSGLTPNNGVTDASFEQSKLKRALIRNSKVRVLLCDSSKFGGIYMCRTCGFEELDYILTDKKPQTGFMEAAAKHGCEILWPQ</sequence>
<keyword evidence="1" id="KW-0805">Transcription regulation</keyword>
<dbReference type="InterPro" id="IPR011991">
    <property type="entry name" value="ArsR-like_HTH"/>
</dbReference>
<dbReference type="InterPro" id="IPR036388">
    <property type="entry name" value="WH-like_DNA-bd_sf"/>
</dbReference>
<dbReference type="Pfam" id="PF00455">
    <property type="entry name" value="DeoRC"/>
    <property type="match status" value="1"/>
</dbReference>
<dbReference type="PANTHER" id="PTHR30363:SF44">
    <property type="entry name" value="AGA OPERON TRANSCRIPTIONAL REPRESSOR-RELATED"/>
    <property type="match status" value="1"/>
</dbReference>
<dbReference type="InterPro" id="IPR014036">
    <property type="entry name" value="DeoR-like_C"/>
</dbReference>
<evidence type="ECO:0000259" key="4">
    <source>
        <dbReference type="PROSITE" id="PS51000"/>
    </source>
</evidence>
<dbReference type="PRINTS" id="PR00037">
    <property type="entry name" value="HTHLACR"/>
</dbReference>
<dbReference type="Gene3D" id="3.40.50.1360">
    <property type="match status" value="1"/>
</dbReference>
<dbReference type="InterPro" id="IPR050313">
    <property type="entry name" value="Carb_Metab_HTH_regulators"/>
</dbReference>
<keyword evidence="3" id="KW-0804">Transcription</keyword>
<dbReference type="SMART" id="SM00420">
    <property type="entry name" value="HTH_DEOR"/>
    <property type="match status" value="1"/>
</dbReference>
<evidence type="ECO:0000256" key="1">
    <source>
        <dbReference type="ARBA" id="ARBA00023015"/>
    </source>
</evidence>
<dbReference type="EMBL" id="AORV01000025">
    <property type="protein sequence ID" value="EMS72848.1"/>
    <property type="molecule type" value="Genomic_DNA"/>
</dbReference>
<evidence type="ECO:0000256" key="2">
    <source>
        <dbReference type="ARBA" id="ARBA00023125"/>
    </source>
</evidence>
<dbReference type="PROSITE" id="PS51000">
    <property type="entry name" value="HTH_DEOR_2"/>
    <property type="match status" value="1"/>
</dbReference>
<dbReference type="InterPro" id="IPR037171">
    <property type="entry name" value="NagB/RpiA_transferase-like"/>
</dbReference>
<dbReference type="SUPFAM" id="SSF100950">
    <property type="entry name" value="NagB/RpiA/CoA transferase-like"/>
    <property type="match status" value="1"/>
</dbReference>
<dbReference type="AlphaFoldDB" id="S0FWD9"/>
<name>S0FWD9_RUMCE</name>
<evidence type="ECO:0000313" key="5">
    <source>
        <dbReference type="EMBL" id="EMS72848.1"/>
    </source>
</evidence>
<feature type="domain" description="HTH deoR-type" evidence="4">
    <location>
        <begin position="3"/>
        <end position="58"/>
    </location>
</feature>
<dbReference type="SMART" id="SM01134">
    <property type="entry name" value="DeoRC"/>
    <property type="match status" value="1"/>
</dbReference>
<dbReference type="PROSITE" id="PS00894">
    <property type="entry name" value="HTH_DEOR_1"/>
    <property type="match status" value="1"/>
</dbReference>
<dbReference type="CDD" id="cd00090">
    <property type="entry name" value="HTH_ARSR"/>
    <property type="match status" value="1"/>
</dbReference>
<reference evidence="5 6" key="1">
    <citation type="journal article" date="2013" name="Genome Announc.">
        <title>Draft Genome Sequence of the Cellulolytic, Mesophilic, Anaerobic Bacterium Clostridium termitidis Strain CT1112 (DSM 5398).</title>
        <authorList>
            <person name="Lal S."/>
            <person name="Ramachandran U."/>
            <person name="Zhang X."/>
            <person name="Munir R."/>
            <person name="Sparling R."/>
            <person name="Levin D.B."/>
        </authorList>
    </citation>
    <scope>NUCLEOTIDE SEQUENCE [LARGE SCALE GENOMIC DNA]</scope>
    <source>
        <strain evidence="5 6">CT1112</strain>
    </source>
</reference>
<dbReference type="InterPro" id="IPR001034">
    <property type="entry name" value="DeoR_HTH"/>
</dbReference>
<dbReference type="Gene3D" id="1.10.10.10">
    <property type="entry name" value="Winged helix-like DNA-binding domain superfamily/Winged helix DNA-binding domain"/>
    <property type="match status" value="1"/>
</dbReference>
<dbReference type="eggNOG" id="COG1349">
    <property type="taxonomic scope" value="Bacteria"/>
</dbReference>
<dbReference type="GO" id="GO:0003677">
    <property type="term" value="F:DNA binding"/>
    <property type="evidence" value="ECO:0007669"/>
    <property type="project" value="UniProtKB-KW"/>
</dbReference>
<dbReference type="InterPro" id="IPR018356">
    <property type="entry name" value="Tscrpt_reg_HTH_DeoR_CS"/>
</dbReference>
<dbReference type="PANTHER" id="PTHR30363">
    <property type="entry name" value="HTH-TYPE TRANSCRIPTIONAL REGULATOR SRLR-RELATED"/>
    <property type="match status" value="1"/>
</dbReference>
<dbReference type="Proteomes" id="UP000014155">
    <property type="component" value="Unassembled WGS sequence"/>
</dbReference>
<accession>S0FWD9</accession>
<gene>
    <name evidence="5" type="ORF">CTER_1081</name>
</gene>
<evidence type="ECO:0000256" key="3">
    <source>
        <dbReference type="ARBA" id="ARBA00023163"/>
    </source>
</evidence>
<organism evidence="5 6">
    <name type="scientific">Ruminiclostridium cellobioparum subsp. termitidis CT1112</name>
    <dbReference type="NCBI Taxonomy" id="1195236"/>
    <lineage>
        <taxon>Bacteria</taxon>
        <taxon>Bacillati</taxon>
        <taxon>Bacillota</taxon>
        <taxon>Clostridia</taxon>
        <taxon>Eubacteriales</taxon>
        <taxon>Oscillospiraceae</taxon>
        <taxon>Ruminiclostridium</taxon>
    </lineage>
</organism>
<dbReference type="InterPro" id="IPR036390">
    <property type="entry name" value="WH_DNA-bd_sf"/>
</dbReference>
<keyword evidence="2" id="KW-0238">DNA-binding</keyword>
<protein>
    <submittedName>
        <fullName evidence="5">Transcriptional regulators of sugar metabolism</fullName>
    </submittedName>
</protein>
<dbReference type="Pfam" id="PF08220">
    <property type="entry name" value="HTH_DeoR"/>
    <property type="match status" value="1"/>
</dbReference>
<dbReference type="PATRIC" id="fig|1195236.3.peg.1375"/>